<evidence type="ECO:0000313" key="2">
    <source>
        <dbReference type="EMBL" id="QKV19696.1"/>
    </source>
</evidence>
<name>A0A6N1VFI9_9HYPH</name>
<keyword evidence="1" id="KW-1133">Transmembrane helix</keyword>
<dbReference type="PIRSF" id="PIRSF002599">
    <property type="entry name" value="Cold_shock_A"/>
    <property type="match status" value="1"/>
</dbReference>
<reference evidence="2 3" key="1">
    <citation type="submission" date="2020-06" db="EMBL/GenBank/DDBJ databases">
        <title>Oricola thermophila sp. nov. isolated from a tidal sediments.</title>
        <authorList>
            <person name="Kwon K.K."/>
            <person name="Yang S.-H."/>
            <person name="Park M.-J."/>
        </authorList>
    </citation>
    <scope>NUCLEOTIDE SEQUENCE [LARGE SCALE GENOMIC DNA]</scope>
    <source>
        <strain evidence="2 3">MEBiC13590</strain>
    </source>
</reference>
<dbReference type="GO" id="GO:0003676">
    <property type="term" value="F:nucleic acid binding"/>
    <property type="evidence" value="ECO:0007669"/>
    <property type="project" value="InterPro"/>
</dbReference>
<accession>A0A6N1VFI9</accession>
<feature type="transmembrane region" description="Helical" evidence="1">
    <location>
        <begin position="39"/>
        <end position="57"/>
    </location>
</feature>
<protein>
    <submittedName>
        <fullName evidence="2">DUF1294 domain-containing protein</fullName>
    </submittedName>
</protein>
<evidence type="ECO:0000313" key="3">
    <source>
        <dbReference type="Proteomes" id="UP000509367"/>
    </source>
</evidence>
<proteinExistence type="predicted"/>
<keyword evidence="1" id="KW-0472">Membrane</keyword>
<feature type="transmembrane region" description="Helical" evidence="1">
    <location>
        <begin position="69"/>
        <end position="91"/>
    </location>
</feature>
<organism evidence="2 3">
    <name type="scientific">Oricola thermophila</name>
    <dbReference type="NCBI Taxonomy" id="2742145"/>
    <lineage>
        <taxon>Bacteria</taxon>
        <taxon>Pseudomonadati</taxon>
        <taxon>Pseudomonadota</taxon>
        <taxon>Alphaproteobacteria</taxon>
        <taxon>Hyphomicrobiales</taxon>
        <taxon>Ahrensiaceae</taxon>
        <taxon>Oricola</taxon>
    </lineage>
</organism>
<dbReference type="EMBL" id="CP054836">
    <property type="protein sequence ID" value="QKV19696.1"/>
    <property type="molecule type" value="Genomic_DNA"/>
</dbReference>
<keyword evidence="3" id="KW-1185">Reference proteome</keyword>
<dbReference type="KEGG" id="orm:HTY61_15160"/>
<gene>
    <name evidence="2" type="ORF">HTY61_15160</name>
</gene>
<dbReference type="AlphaFoldDB" id="A0A6N1VFI9"/>
<evidence type="ECO:0000256" key="1">
    <source>
        <dbReference type="SAM" id="Phobius"/>
    </source>
</evidence>
<dbReference type="Pfam" id="PF06961">
    <property type="entry name" value="DUF1294"/>
    <property type="match status" value="1"/>
</dbReference>
<keyword evidence="1" id="KW-0812">Transmembrane</keyword>
<dbReference type="InterPro" id="IPR012156">
    <property type="entry name" value="Cold_shock_CspA"/>
</dbReference>
<dbReference type="InterPro" id="IPR010718">
    <property type="entry name" value="DUF1294"/>
</dbReference>
<sequence length="95" mass="10113">MPMIAETLAAVAAINLASFAAFGLDKRRARTGGRRIAESTLLLMALAGGTPGAFAGRRAFRHKTRKQPFVARLYAVAALQIAAAMAAAWWLTRQG</sequence>
<dbReference type="Proteomes" id="UP000509367">
    <property type="component" value="Chromosome"/>
</dbReference>